<feature type="compositionally biased region" description="Polar residues" evidence="5">
    <location>
        <begin position="569"/>
        <end position="583"/>
    </location>
</feature>
<feature type="domain" description="Protein kinase" evidence="6">
    <location>
        <begin position="4"/>
        <end position="284"/>
    </location>
</feature>
<dbReference type="CDD" id="cd07830">
    <property type="entry name" value="STKc_MAK_like"/>
    <property type="match status" value="1"/>
</dbReference>
<evidence type="ECO:0000313" key="7">
    <source>
        <dbReference type="Ensembl" id="ENSGMOP00000066251.1"/>
    </source>
</evidence>
<comment type="cofactor">
    <cofactor evidence="1">
        <name>Mg(2+)</name>
        <dbReference type="ChEBI" id="CHEBI:18420"/>
    </cofactor>
</comment>
<evidence type="ECO:0000256" key="2">
    <source>
        <dbReference type="ARBA" id="ARBA00022741"/>
    </source>
</evidence>
<evidence type="ECO:0000256" key="4">
    <source>
        <dbReference type="PROSITE-ProRule" id="PRU10141"/>
    </source>
</evidence>
<gene>
    <name evidence="7" type="primary">CILK1</name>
</gene>
<dbReference type="InterPro" id="IPR011009">
    <property type="entry name" value="Kinase-like_dom_sf"/>
</dbReference>
<dbReference type="Ensembl" id="ENSGMOT00000025706.1">
    <property type="protein sequence ID" value="ENSGMOP00000066251.1"/>
    <property type="gene ID" value="ENSGMOG00000005726.2"/>
</dbReference>
<protein>
    <submittedName>
        <fullName evidence="7">Ciliosis associated kinase 1</fullName>
    </submittedName>
</protein>
<dbReference type="Gene3D" id="1.10.510.10">
    <property type="entry name" value="Transferase(Phosphotransferase) domain 1"/>
    <property type="match status" value="1"/>
</dbReference>
<keyword evidence="8" id="KW-1185">Reference proteome</keyword>
<dbReference type="Gene3D" id="3.30.200.20">
    <property type="entry name" value="Phosphorylase Kinase, domain 1"/>
    <property type="match status" value="1"/>
</dbReference>
<accession>A0A8C5CS02</accession>
<dbReference type="GO" id="GO:0005634">
    <property type="term" value="C:nucleus"/>
    <property type="evidence" value="ECO:0007669"/>
    <property type="project" value="UniProtKB-SubCell"/>
</dbReference>
<feature type="region of interest" description="Disordered" evidence="5">
    <location>
        <begin position="569"/>
        <end position="608"/>
    </location>
</feature>
<dbReference type="SMART" id="SM00220">
    <property type="entry name" value="S_TKc"/>
    <property type="match status" value="1"/>
</dbReference>
<dbReference type="OMA" id="HQGPSME"/>
<dbReference type="InterPro" id="IPR008271">
    <property type="entry name" value="Ser/Thr_kinase_AS"/>
</dbReference>
<dbReference type="PANTHER" id="PTHR24055">
    <property type="entry name" value="MITOGEN-ACTIVATED PROTEIN KINASE"/>
    <property type="match status" value="1"/>
</dbReference>
<dbReference type="InterPro" id="IPR017441">
    <property type="entry name" value="Protein_kinase_ATP_BS"/>
</dbReference>
<feature type="compositionally biased region" description="Low complexity" evidence="5">
    <location>
        <begin position="358"/>
        <end position="372"/>
    </location>
</feature>
<dbReference type="GO" id="GO:0005929">
    <property type="term" value="C:cilium"/>
    <property type="evidence" value="ECO:0007669"/>
    <property type="project" value="UniProtKB-SubCell"/>
</dbReference>
<dbReference type="GO" id="GO:0046872">
    <property type="term" value="F:metal ion binding"/>
    <property type="evidence" value="ECO:0007669"/>
    <property type="project" value="UniProtKB-KW"/>
</dbReference>
<dbReference type="PROSITE" id="PS50011">
    <property type="entry name" value="PROTEIN_KINASE_DOM"/>
    <property type="match status" value="1"/>
</dbReference>
<name>A0A8C5CS02_GADMO</name>
<evidence type="ECO:0000313" key="8">
    <source>
        <dbReference type="Proteomes" id="UP000694546"/>
    </source>
</evidence>
<reference evidence="7" key="2">
    <citation type="submission" date="2025-09" db="UniProtKB">
        <authorList>
            <consortium name="Ensembl"/>
        </authorList>
    </citation>
    <scope>IDENTIFICATION</scope>
</reference>
<dbReference type="GO" id="GO:0004674">
    <property type="term" value="F:protein serine/threonine kinase activity"/>
    <property type="evidence" value="ECO:0007669"/>
    <property type="project" value="UniProtKB-KW"/>
</dbReference>
<dbReference type="PROSITE" id="PS00107">
    <property type="entry name" value="PROTEIN_KINASE_ATP"/>
    <property type="match status" value="1"/>
</dbReference>
<feature type="compositionally biased region" description="Pro residues" evidence="5">
    <location>
        <begin position="324"/>
        <end position="357"/>
    </location>
</feature>
<sequence>MNRYTTIRQLGDGTYGSVVLGRSLESGELVAIKKMKRKFYSWEECMNLREVKSLKKLNHANVVKLKEVIRENDHLYFVFEYMKENLYQLMKDRARLFPESAVRNIMFQILQGLTFIHKHGFFHRDMKPENLLCIGPELVKIADFGLAREIRSRPPYTDYVSTRWYRAPEVLLRSVSYSSPIDQWAVGCIMAELYTLRPLFPGSSEIDTIFKICQVLGTPKKNDWPEGFQLASSMNFRWPQCVPSLLRTLIPNASAEAIHLMRDLLQWDPKKRPASSQALRYSYFYVGQALGTPQQILDQGRPQPALVAPQPQHIPHQQPLLLQPVPPNQPLPPPASQHPPHPPRPLQPIQPPPPPPSAGHQAAVYQRHGALPRGPPPGHAPTPQEAQRAPQGHLPYITDKGLPSKVSLGPALPVPFPLEERSQTEAFMVMQQCVFHSFPRPLFHSHGACINNFCYFSNCLQAPIQSPADTCQPISKRSLVLLDTEDHQWDPPWIQVTQHRVSNSFDGCVLSLRCFYVSLLSFPTVALCFLFVALRFHFCVGVDSVLFEQSFPLFVLRLDYATWRSNRSHVGTSSYAPSASKSTPGLVPHPPAQSLHGRRDWSAKYGHR</sequence>
<evidence type="ECO:0000256" key="1">
    <source>
        <dbReference type="ARBA" id="ARBA00001946"/>
    </source>
</evidence>
<dbReference type="Pfam" id="PF00069">
    <property type="entry name" value="Pkinase"/>
    <property type="match status" value="1"/>
</dbReference>
<dbReference type="InterPro" id="IPR000719">
    <property type="entry name" value="Prot_kinase_dom"/>
</dbReference>
<dbReference type="GeneTree" id="ENSGT00940000158807"/>
<keyword evidence="3 4" id="KW-0067">ATP-binding</keyword>
<reference evidence="7" key="1">
    <citation type="submission" date="2025-08" db="UniProtKB">
        <authorList>
            <consortium name="Ensembl"/>
        </authorList>
    </citation>
    <scope>IDENTIFICATION</scope>
</reference>
<dbReference type="AlphaFoldDB" id="A0A8C5CS02"/>
<proteinExistence type="predicted"/>
<evidence type="ECO:0000256" key="5">
    <source>
        <dbReference type="SAM" id="MobiDB-lite"/>
    </source>
</evidence>
<dbReference type="PROSITE" id="PS00108">
    <property type="entry name" value="PROTEIN_KINASE_ST"/>
    <property type="match status" value="1"/>
</dbReference>
<dbReference type="SUPFAM" id="SSF56112">
    <property type="entry name" value="Protein kinase-like (PK-like)"/>
    <property type="match status" value="1"/>
</dbReference>
<organism evidence="7 8">
    <name type="scientific">Gadus morhua</name>
    <name type="common">Atlantic cod</name>
    <dbReference type="NCBI Taxonomy" id="8049"/>
    <lineage>
        <taxon>Eukaryota</taxon>
        <taxon>Metazoa</taxon>
        <taxon>Chordata</taxon>
        <taxon>Craniata</taxon>
        <taxon>Vertebrata</taxon>
        <taxon>Euteleostomi</taxon>
        <taxon>Actinopterygii</taxon>
        <taxon>Neopterygii</taxon>
        <taxon>Teleostei</taxon>
        <taxon>Neoteleostei</taxon>
        <taxon>Acanthomorphata</taxon>
        <taxon>Zeiogadaria</taxon>
        <taxon>Gadariae</taxon>
        <taxon>Gadiformes</taxon>
        <taxon>Gadoidei</taxon>
        <taxon>Gadidae</taxon>
        <taxon>Gadus</taxon>
    </lineage>
</organism>
<keyword evidence="2 4" id="KW-0547">Nucleotide-binding</keyword>
<dbReference type="InterPro" id="IPR050117">
    <property type="entry name" value="MAPK"/>
</dbReference>
<feature type="region of interest" description="Disordered" evidence="5">
    <location>
        <begin position="318"/>
        <end position="389"/>
    </location>
</feature>
<dbReference type="Proteomes" id="UP000694546">
    <property type="component" value="Chromosome 15"/>
</dbReference>
<dbReference type="GO" id="GO:0005524">
    <property type="term" value="F:ATP binding"/>
    <property type="evidence" value="ECO:0007669"/>
    <property type="project" value="UniProtKB-UniRule"/>
</dbReference>
<evidence type="ECO:0000256" key="3">
    <source>
        <dbReference type="ARBA" id="ARBA00022840"/>
    </source>
</evidence>
<feature type="binding site" evidence="4">
    <location>
        <position position="34"/>
    </location>
    <ligand>
        <name>ATP</name>
        <dbReference type="ChEBI" id="CHEBI:30616"/>
    </ligand>
</feature>
<evidence type="ECO:0000259" key="6">
    <source>
        <dbReference type="PROSITE" id="PS50011"/>
    </source>
</evidence>
<dbReference type="GO" id="GO:0005856">
    <property type="term" value="C:cytoskeleton"/>
    <property type="evidence" value="ECO:0007669"/>
    <property type="project" value="UniProtKB-SubCell"/>
</dbReference>